<protein>
    <submittedName>
        <fullName evidence="1">Uncharacterized protein</fullName>
    </submittedName>
</protein>
<organism evidence="1">
    <name type="scientific">Ananas comosus var. bracteatus</name>
    <name type="common">red pineapple</name>
    <dbReference type="NCBI Taxonomy" id="296719"/>
    <lineage>
        <taxon>Eukaryota</taxon>
        <taxon>Viridiplantae</taxon>
        <taxon>Streptophyta</taxon>
        <taxon>Embryophyta</taxon>
        <taxon>Tracheophyta</taxon>
        <taxon>Spermatophyta</taxon>
        <taxon>Magnoliopsida</taxon>
        <taxon>Liliopsida</taxon>
        <taxon>Poales</taxon>
        <taxon>Bromeliaceae</taxon>
        <taxon>Bromelioideae</taxon>
        <taxon>Ananas</taxon>
    </lineage>
</organism>
<dbReference type="EMBL" id="LR862151">
    <property type="protein sequence ID" value="CAD1833459.1"/>
    <property type="molecule type" value="Genomic_DNA"/>
</dbReference>
<accession>A0A6V7PRI4</accession>
<reference evidence="1" key="1">
    <citation type="submission" date="2020-07" db="EMBL/GenBank/DDBJ databases">
        <authorList>
            <person name="Lin J."/>
        </authorList>
    </citation>
    <scope>NUCLEOTIDE SEQUENCE</scope>
</reference>
<dbReference type="AlphaFoldDB" id="A0A6V7PRI4"/>
<evidence type="ECO:0000313" key="1">
    <source>
        <dbReference type="EMBL" id="CAD1833459.1"/>
    </source>
</evidence>
<gene>
    <name evidence="1" type="ORF">CB5_LOCUS16670</name>
</gene>
<name>A0A6V7PRI4_ANACO</name>
<proteinExistence type="predicted"/>
<sequence>MELKFKFFEPKLLTNAAYAWLGRREGSDESFDLGLELESVVSNEVDIGSRAGQRKTEGVSTNQLSQKYVLTGRAHPLHIKAQSQCLRVSTRLKLSKHWVYCWASCR</sequence>